<evidence type="ECO:0000313" key="6">
    <source>
        <dbReference type="EMBL" id="OIQ92046.1"/>
    </source>
</evidence>
<evidence type="ECO:0000259" key="4">
    <source>
        <dbReference type="Pfam" id="PF08245"/>
    </source>
</evidence>
<protein>
    <submittedName>
        <fullName evidence="6">UDP-N-acetylmuramoyl-L-alanyl-D-glutamate--2, 6-diaminopimelate ligase</fullName>
        <ecNumber evidence="6">6.3.2.13</ecNumber>
        <ecNumber evidence="6">6.3.2.7</ecNumber>
    </submittedName>
</protein>
<dbReference type="GO" id="GO:0047482">
    <property type="term" value="F:UDP-N-acetylmuramoyl-L-alanyl-D-glutamate-L-lysine ligase activity"/>
    <property type="evidence" value="ECO:0007669"/>
    <property type="project" value="UniProtKB-EC"/>
</dbReference>
<name>A0A1J5R7R7_9ZZZZ</name>
<keyword evidence="1 6" id="KW-0436">Ligase</keyword>
<evidence type="ECO:0000259" key="5">
    <source>
        <dbReference type="Pfam" id="PF08353"/>
    </source>
</evidence>
<reference evidence="6" key="1">
    <citation type="submission" date="2016-10" db="EMBL/GenBank/DDBJ databases">
        <title>Sequence of Gallionella enrichment culture.</title>
        <authorList>
            <person name="Poehlein A."/>
            <person name="Muehling M."/>
            <person name="Daniel R."/>
        </authorList>
    </citation>
    <scope>NUCLEOTIDE SEQUENCE</scope>
</reference>
<dbReference type="Pfam" id="PF08245">
    <property type="entry name" value="Mur_ligase_M"/>
    <property type="match status" value="1"/>
</dbReference>
<dbReference type="InterPro" id="IPR013221">
    <property type="entry name" value="Mur_ligase_cen"/>
</dbReference>
<feature type="domain" description="Lipid II isoglutaminyl synthase (glutamine-hydrolyzing) subunit MurT C-terminal" evidence="5">
    <location>
        <begin position="331"/>
        <end position="439"/>
    </location>
</feature>
<dbReference type="SUPFAM" id="SSF53623">
    <property type="entry name" value="MurD-like peptide ligases, catalytic domain"/>
    <property type="match status" value="1"/>
</dbReference>
<dbReference type="InterPro" id="IPR043703">
    <property type="entry name" value="Lipid_II_synth_MurT"/>
</dbReference>
<dbReference type="GO" id="GO:0009252">
    <property type="term" value="P:peptidoglycan biosynthetic process"/>
    <property type="evidence" value="ECO:0007669"/>
    <property type="project" value="InterPro"/>
</dbReference>
<dbReference type="InterPro" id="IPR013564">
    <property type="entry name" value="MurT_C"/>
</dbReference>
<dbReference type="EMBL" id="MLJW01000242">
    <property type="protein sequence ID" value="OIQ92046.1"/>
    <property type="molecule type" value="Genomic_DNA"/>
</dbReference>
<dbReference type="GO" id="GO:0008765">
    <property type="term" value="F:UDP-N-acetylmuramoylalanyl-D-glutamate-2,6-diaminopimelate ligase activity"/>
    <property type="evidence" value="ECO:0007669"/>
    <property type="project" value="UniProtKB-EC"/>
</dbReference>
<dbReference type="PANTHER" id="PTHR23135">
    <property type="entry name" value="MUR LIGASE FAMILY MEMBER"/>
    <property type="match status" value="1"/>
</dbReference>
<dbReference type="Pfam" id="PF08353">
    <property type="entry name" value="MurT_C"/>
    <property type="match status" value="1"/>
</dbReference>
<dbReference type="EC" id="6.3.2.7" evidence="6"/>
<accession>A0A1J5R7R7</accession>
<dbReference type="Gene3D" id="3.40.1190.10">
    <property type="entry name" value="Mur-like, catalytic domain"/>
    <property type="match status" value="1"/>
</dbReference>
<dbReference type="GO" id="GO:0005524">
    <property type="term" value="F:ATP binding"/>
    <property type="evidence" value="ECO:0007669"/>
    <property type="project" value="UniProtKB-KW"/>
</dbReference>
<dbReference type="AlphaFoldDB" id="A0A1J5R7R7"/>
<keyword evidence="3" id="KW-0067">ATP-binding</keyword>
<gene>
    <name evidence="6" type="primary">murE_10</name>
    <name evidence="6" type="ORF">GALL_260400</name>
</gene>
<comment type="caution">
    <text evidence="6">The sequence shown here is derived from an EMBL/GenBank/DDBJ whole genome shotgun (WGS) entry which is preliminary data.</text>
</comment>
<dbReference type="GO" id="GO:0004326">
    <property type="term" value="F:tetrahydrofolylpolyglutamate synthase activity"/>
    <property type="evidence" value="ECO:0007669"/>
    <property type="project" value="InterPro"/>
</dbReference>
<dbReference type="HAMAP" id="MF_02214">
    <property type="entry name" value="Lipid_II_synth_MurT"/>
    <property type="match status" value="1"/>
</dbReference>
<keyword evidence="2" id="KW-0547">Nucleotide-binding</keyword>
<sequence length="457" mass="48682">MPLWFTLAVTKAAATSSRLLGRGGGHALPGLIAERLDPGIAGRLAARLPHGVIMVTGTNGKTTTTKLIASILEANGERVLTNSTGSNLKRGVTSALISAARLSGRLDATIGLFEVDEASLRRVTGELKPDHIVVLNLFRDQLDRYGELDTTAALIGEGIAATTAQLYLNADDPLVASLSRYAPRADLVHYFGVEELPPDAPDVPLTASDSDRCPVCRSRLVFSRTFYGHIGHYRCPPCDFARPTPDVEVTEVASADASGSRFTVAVGGERTAVVFPLAGTYNMYNALAATSLAHGCGIAPAAVAETLSTTVAAFGRVEELTLDGRTLFLLLVKNPVGLTQVLETFVSRESAPHVLFAVSDLDADGRDVSWLWDVPMEALIPTDAVVLTTGIRGADMTLRLHYAGIAADEVEDSTAAVERLVREIPAGGTGYILPTYTAMLAIRKMLAQRTSMQEVWR</sequence>
<dbReference type="PROSITE" id="PS01011">
    <property type="entry name" value="FOLYLPOLYGLU_SYNT_1"/>
    <property type="match status" value="1"/>
</dbReference>
<feature type="domain" description="Mur ligase central" evidence="4">
    <location>
        <begin position="55"/>
        <end position="192"/>
    </location>
</feature>
<evidence type="ECO:0000256" key="3">
    <source>
        <dbReference type="ARBA" id="ARBA00022840"/>
    </source>
</evidence>
<evidence type="ECO:0000256" key="2">
    <source>
        <dbReference type="ARBA" id="ARBA00022741"/>
    </source>
</evidence>
<organism evidence="6">
    <name type="scientific">mine drainage metagenome</name>
    <dbReference type="NCBI Taxonomy" id="410659"/>
    <lineage>
        <taxon>unclassified sequences</taxon>
        <taxon>metagenomes</taxon>
        <taxon>ecological metagenomes</taxon>
    </lineage>
</organism>
<evidence type="ECO:0000256" key="1">
    <source>
        <dbReference type="ARBA" id="ARBA00022598"/>
    </source>
</evidence>
<dbReference type="EC" id="6.3.2.13" evidence="6"/>
<dbReference type="InterPro" id="IPR036565">
    <property type="entry name" value="Mur-like_cat_sf"/>
</dbReference>
<proteinExistence type="inferred from homology"/>
<dbReference type="PANTHER" id="PTHR23135:SF7">
    <property type="entry name" value="LIPID II ISOGLUTAMINYL SYNTHASE (GLUTAMINE-HYDROLYZING) SUBUNIT MURT"/>
    <property type="match status" value="1"/>
</dbReference>
<dbReference type="InterPro" id="IPR018109">
    <property type="entry name" value="Folylpolyglutamate_synth_CS"/>
</dbReference>